<dbReference type="PANTHER" id="PTHR45990:SF1">
    <property type="entry name" value="DNA REPAIR PROTEIN REV1"/>
    <property type="match status" value="1"/>
</dbReference>
<dbReference type="AlphaFoldDB" id="A0AAN8WLI1"/>
<dbReference type="GO" id="GO:0017125">
    <property type="term" value="F:deoxycytidyl transferase activity"/>
    <property type="evidence" value="ECO:0007669"/>
    <property type="project" value="TreeGrafter"/>
</dbReference>
<dbReference type="GO" id="GO:0070987">
    <property type="term" value="P:error-free translesion synthesis"/>
    <property type="evidence" value="ECO:0007669"/>
    <property type="project" value="TreeGrafter"/>
</dbReference>
<evidence type="ECO:0000256" key="1">
    <source>
        <dbReference type="SAM" id="MobiDB-lite"/>
    </source>
</evidence>
<dbReference type="GO" id="GO:0042276">
    <property type="term" value="P:error-prone translesion synthesis"/>
    <property type="evidence" value="ECO:0007669"/>
    <property type="project" value="TreeGrafter"/>
</dbReference>
<dbReference type="InterPro" id="IPR031991">
    <property type="entry name" value="Rev1_C"/>
</dbReference>
<feature type="domain" description="DNA repair protein Rev1 C-terminal" evidence="2">
    <location>
        <begin position="156"/>
        <end position="237"/>
    </location>
</feature>
<keyword evidence="4" id="KW-1185">Reference proteome</keyword>
<dbReference type="Gene3D" id="1.20.58.1280">
    <property type="entry name" value="DNA repair protein Rev1, C-terminal domain"/>
    <property type="match status" value="1"/>
</dbReference>
<accession>A0AAN8WLI1</accession>
<name>A0AAN8WLI1_HALRR</name>
<feature type="compositionally biased region" description="Basic residues" evidence="1">
    <location>
        <begin position="65"/>
        <end position="74"/>
    </location>
</feature>
<dbReference type="GO" id="GO:0003887">
    <property type="term" value="F:DNA-directed DNA polymerase activity"/>
    <property type="evidence" value="ECO:0007669"/>
    <property type="project" value="TreeGrafter"/>
</dbReference>
<dbReference type="Proteomes" id="UP001381693">
    <property type="component" value="Unassembled WGS sequence"/>
</dbReference>
<dbReference type="InterPro" id="IPR038401">
    <property type="entry name" value="Rev1_C_sf"/>
</dbReference>
<dbReference type="PANTHER" id="PTHR45990">
    <property type="entry name" value="DNA REPAIR PROTEIN REV1"/>
    <property type="match status" value="1"/>
</dbReference>
<feature type="region of interest" description="Disordered" evidence="1">
    <location>
        <begin position="47"/>
        <end position="136"/>
    </location>
</feature>
<organism evidence="3 4">
    <name type="scientific">Halocaridina rubra</name>
    <name type="common">Hawaiian red shrimp</name>
    <dbReference type="NCBI Taxonomy" id="373956"/>
    <lineage>
        <taxon>Eukaryota</taxon>
        <taxon>Metazoa</taxon>
        <taxon>Ecdysozoa</taxon>
        <taxon>Arthropoda</taxon>
        <taxon>Crustacea</taxon>
        <taxon>Multicrustacea</taxon>
        <taxon>Malacostraca</taxon>
        <taxon>Eumalacostraca</taxon>
        <taxon>Eucarida</taxon>
        <taxon>Decapoda</taxon>
        <taxon>Pleocyemata</taxon>
        <taxon>Caridea</taxon>
        <taxon>Atyoidea</taxon>
        <taxon>Atyidae</taxon>
        <taxon>Halocaridina</taxon>
    </lineage>
</organism>
<dbReference type="EMBL" id="JAXCGZ010017367">
    <property type="protein sequence ID" value="KAK7068221.1"/>
    <property type="molecule type" value="Genomic_DNA"/>
</dbReference>
<evidence type="ECO:0000313" key="4">
    <source>
        <dbReference type="Proteomes" id="UP001381693"/>
    </source>
</evidence>
<feature type="compositionally biased region" description="Basic residues" evidence="1">
    <location>
        <begin position="83"/>
        <end position="99"/>
    </location>
</feature>
<evidence type="ECO:0000313" key="3">
    <source>
        <dbReference type="EMBL" id="KAK7068221.1"/>
    </source>
</evidence>
<dbReference type="GO" id="GO:0005634">
    <property type="term" value="C:nucleus"/>
    <property type="evidence" value="ECO:0007669"/>
    <property type="project" value="TreeGrafter"/>
</dbReference>
<comment type="caution">
    <text evidence="3">The sequence shown here is derived from an EMBL/GenBank/DDBJ whole genome shotgun (WGS) entry which is preliminary data.</text>
</comment>
<reference evidence="3 4" key="1">
    <citation type="submission" date="2023-11" db="EMBL/GenBank/DDBJ databases">
        <title>Halocaridina rubra genome assembly.</title>
        <authorList>
            <person name="Smith C."/>
        </authorList>
    </citation>
    <scope>NUCLEOTIDE SEQUENCE [LARGE SCALE GENOMIC DNA]</scope>
    <source>
        <strain evidence="3">EP-1</strain>
        <tissue evidence="3">Whole</tissue>
    </source>
</reference>
<proteinExistence type="predicted"/>
<dbReference type="CDD" id="cd12145">
    <property type="entry name" value="Rev1_C"/>
    <property type="match status" value="1"/>
</dbReference>
<gene>
    <name evidence="3" type="ORF">SK128_017690</name>
</gene>
<dbReference type="Pfam" id="PF16727">
    <property type="entry name" value="REV1_C"/>
    <property type="match status" value="1"/>
</dbReference>
<evidence type="ECO:0000259" key="2">
    <source>
        <dbReference type="Pfam" id="PF16727"/>
    </source>
</evidence>
<feature type="compositionally biased region" description="Polar residues" evidence="1">
    <location>
        <begin position="101"/>
        <end position="134"/>
    </location>
</feature>
<sequence>MEEEIAIPLLYPFSCKACESKFHLPSPPGRLSCYPQSTSRSILMTSSRGLAGKERLLQPPPQTKIGKKRGRKPKSLIGQIKRSPVKHIKKSTVSPKKKFTPNFTKGVSSTFESKASSQNSDRGTDSSPLENVQGNMGGFKKVREAPHLCGAVELGEVKALIRAWVSSCSNPDEEDTDIIATYYTSLIVFKDLERLDLLFKYLYRQVLKTQNMLWQSSFNTIVERVQTVMLSHYGATLKVNNFFMDDVYT</sequence>
<protein>
    <recommendedName>
        <fullName evidence="2">DNA repair protein Rev1 C-terminal domain-containing protein</fullName>
    </recommendedName>
</protein>